<feature type="compositionally biased region" description="Basic and acidic residues" evidence="1">
    <location>
        <begin position="273"/>
        <end position="285"/>
    </location>
</feature>
<dbReference type="Proteomes" id="UP000664521">
    <property type="component" value="Unassembled WGS sequence"/>
</dbReference>
<feature type="compositionally biased region" description="Basic and acidic residues" evidence="1">
    <location>
        <begin position="442"/>
        <end position="451"/>
    </location>
</feature>
<proteinExistence type="predicted"/>
<sequence length="559" mass="60734">MPESKRLHISPFNPALLPIVLPKAILPLASDISYHSIQSSPERNYGYVTLPAVEADKVQKKLNGSILKGAKMHVGEARPRNSKRKLENGESEKVEGSTTKKARKEKGKSKREEGILPGVELPQERKVKRGWTEPEAPADSRKAARGHRDKHEKKSKSKSKPSSFTDKAELLFKTTVPPNAAPLEDEEPGTKKKSKKKKKGESSHDVVVHEFTNTARQPAFLRDSQAANGKNGASEFVEGKGWVDEAGKIIEAEPKTRRTRSKAVEQQPVRAAEGAKKKNPSKDPESDIPSIGLTTSTSTSPKLLNDDETSSSGTSTTSSSSSSSSPAHKPENGDGPAIRPSSPSPSSSSTKSTSPRLNRLSITRSSATPPPKPKPDPTSASSPPGPHPLSTLFKRPLTAASATTPARKPNLEVTTSFSFFDPDVDEAPLTGVGLLAPQTPFTRRDLSERGQRSAAPTPDTAMPGKSFWGFEREKGDEEDGDVSAPEEGDKGYGLGVLEEEDGEPMGRGKGDKGEGEEKEESEFAKEFWEKRGERNRAAKRRVREAKKEKRRADNLRRRG</sequence>
<keyword evidence="3" id="KW-1185">Reference proteome</keyword>
<feature type="compositionally biased region" description="Low complexity" evidence="1">
    <location>
        <begin position="310"/>
        <end position="325"/>
    </location>
</feature>
<dbReference type="EMBL" id="CAJPDS010000069">
    <property type="protein sequence ID" value="CAF9933657.1"/>
    <property type="molecule type" value="Genomic_DNA"/>
</dbReference>
<gene>
    <name evidence="2" type="ORF">HETSPECPRED_008730</name>
</gene>
<organism evidence="2 3">
    <name type="scientific">Heterodermia speciosa</name>
    <dbReference type="NCBI Taxonomy" id="116794"/>
    <lineage>
        <taxon>Eukaryota</taxon>
        <taxon>Fungi</taxon>
        <taxon>Dikarya</taxon>
        <taxon>Ascomycota</taxon>
        <taxon>Pezizomycotina</taxon>
        <taxon>Lecanoromycetes</taxon>
        <taxon>OSLEUM clade</taxon>
        <taxon>Lecanoromycetidae</taxon>
        <taxon>Caliciales</taxon>
        <taxon>Physciaceae</taxon>
        <taxon>Heterodermia</taxon>
    </lineage>
</organism>
<feature type="compositionally biased region" description="Basic and acidic residues" evidence="1">
    <location>
        <begin position="237"/>
        <end position="256"/>
    </location>
</feature>
<dbReference type="AlphaFoldDB" id="A0A8H3FZ37"/>
<feature type="region of interest" description="Disordered" evidence="1">
    <location>
        <begin position="430"/>
        <end position="559"/>
    </location>
</feature>
<feature type="compositionally biased region" description="Basic and acidic residues" evidence="1">
    <location>
        <begin position="73"/>
        <end position="95"/>
    </location>
</feature>
<feature type="compositionally biased region" description="Acidic residues" evidence="1">
    <location>
        <begin position="476"/>
        <end position="486"/>
    </location>
</feature>
<feature type="compositionally biased region" description="Basic and acidic residues" evidence="1">
    <location>
        <begin position="504"/>
        <end position="536"/>
    </location>
</feature>
<reference evidence="2" key="1">
    <citation type="submission" date="2021-03" db="EMBL/GenBank/DDBJ databases">
        <authorList>
            <person name="Tagirdzhanova G."/>
        </authorList>
    </citation>
    <scope>NUCLEOTIDE SEQUENCE</scope>
</reference>
<dbReference type="OrthoDB" id="3595585at2759"/>
<accession>A0A8H3FZ37</accession>
<feature type="region of interest" description="Disordered" evidence="1">
    <location>
        <begin position="69"/>
        <end position="412"/>
    </location>
</feature>
<evidence type="ECO:0000256" key="1">
    <source>
        <dbReference type="SAM" id="MobiDB-lite"/>
    </source>
</evidence>
<evidence type="ECO:0000313" key="3">
    <source>
        <dbReference type="Proteomes" id="UP000664521"/>
    </source>
</evidence>
<feature type="compositionally biased region" description="Basic residues" evidence="1">
    <location>
        <begin position="143"/>
        <end position="159"/>
    </location>
</feature>
<feature type="compositionally biased region" description="Basic and acidic residues" evidence="1">
    <location>
        <begin position="545"/>
        <end position="559"/>
    </location>
</feature>
<name>A0A8H3FZ37_9LECA</name>
<comment type="caution">
    <text evidence="2">The sequence shown here is derived from an EMBL/GenBank/DDBJ whole genome shotgun (WGS) entry which is preliminary data.</text>
</comment>
<protein>
    <submittedName>
        <fullName evidence="2">Uncharacterized protein</fullName>
    </submittedName>
</protein>
<feature type="compositionally biased region" description="Basic residues" evidence="1">
    <location>
        <begin position="100"/>
        <end position="109"/>
    </location>
</feature>
<feature type="compositionally biased region" description="Low complexity" evidence="1">
    <location>
        <begin position="340"/>
        <end position="355"/>
    </location>
</feature>
<evidence type="ECO:0000313" key="2">
    <source>
        <dbReference type="EMBL" id="CAF9933657.1"/>
    </source>
</evidence>